<dbReference type="Pfam" id="PF00903">
    <property type="entry name" value="Glyoxalase"/>
    <property type="match status" value="1"/>
</dbReference>
<gene>
    <name evidence="2" type="ORF">IAB70_00115</name>
</gene>
<feature type="non-terminal residue" evidence="2">
    <location>
        <position position="76"/>
    </location>
</feature>
<reference evidence="2" key="1">
    <citation type="submission" date="2020-10" db="EMBL/GenBank/DDBJ databases">
        <authorList>
            <person name="Gilroy R."/>
        </authorList>
    </citation>
    <scope>NUCLEOTIDE SEQUENCE</scope>
    <source>
        <strain evidence="2">CHK195-15760</strain>
    </source>
</reference>
<dbReference type="Proteomes" id="UP000824093">
    <property type="component" value="Unassembled WGS sequence"/>
</dbReference>
<sequence length="76" mass="9125">MKNYDNYFLPVDNMEEAKRYYEEILGLKKKFDFSDKGMVAYNIGNEEPAIILKDKNKFENLKPTIWFEVEDVAIFY</sequence>
<evidence type="ECO:0000313" key="3">
    <source>
        <dbReference type="Proteomes" id="UP000824093"/>
    </source>
</evidence>
<feature type="domain" description="VOC" evidence="1">
    <location>
        <begin position="3"/>
        <end position="76"/>
    </location>
</feature>
<accession>A0A9D1LZM8</accession>
<dbReference type="PROSITE" id="PS51819">
    <property type="entry name" value="VOC"/>
    <property type="match status" value="1"/>
</dbReference>
<reference evidence="2" key="2">
    <citation type="journal article" date="2021" name="PeerJ">
        <title>Extensive microbial diversity within the chicken gut microbiome revealed by metagenomics and culture.</title>
        <authorList>
            <person name="Gilroy R."/>
            <person name="Ravi A."/>
            <person name="Getino M."/>
            <person name="Pursley I."/>
            <person name="Horton D.L."/>
            <person name="Alikhan N.F."/>
            <person name="Baker D."/>
            <person name="Gharbi K."/>
            <person name="Hall N."/>
            <person name="Watson M."/>
            <person name="Adriaenssens E.M."/>
            <person name="Foster-Nyarko E."/>
            <person name="Jarju S."/>
            <person name="Secka A."/>
            <person name="Antonio M."/>
            <person name="Oren A."/>
            <person name="Chaudhuri R.R."/>
            <person name="La Ragione R."/>
            <person name="Hildebrand F."/>
            <person name="Pallen M.J."/>
        </authorList>
    </citation>
    <scope>NUCLEOTIDE SEQUENCE</scope>
    <source>
        <strain evidence="2">CHK195-15760</strain>
    </source>
</reference>
<dbReference type="SUPFAM" id="SSF54593">
    <property type="entry name" value="Glyoxalase/Bleomycin resistance protein/Dihydroxybiphenyl dioxygenase"/>
    <property type="match status" value="1"/>
</dbReference>
<dbReference type="EMBL" id="DVNH01000003">
    <property type="protein sequence ID" value="HIU51029.1"/>
    <property type="molecule type" value="Genomic_DNA"/>
</dbReference>
<dbReference type="InterPro" id="IPR029068">
    <property type="entry name" value="Glyas_Bleomycin-R_OHBP_Dase"/>
</dbReference>
<dbReference type="AlphaFoldDB" id="A0A9D1LZM8"/>
<protein>
    <submittedName>
        <fullName evidence="2">VOC family protein</fullName>
    </submittedName>
</protein>
<evidence type="ECO:0000313" key="2">
    <source>
        <dbReference type="EMBL" id="HIU51029.1"/>
    </source>
</evidence>
<dbReference type="Gene3D" id="3.10.180.10">
    <property type="entry name" value="2,3-Dihydroxybiphenyl 1,2-Dioxygenase, domain 1"/>
    <property type="match status" value="1"/>
</dbReference>
<organism evidence="2 3">
    <name type="scientific">Candidatus Merdicola faecigallinarum</name>
    <dbReference type="NCBI Taxonomy" id="2840862"/>
    <lineage>
        <taxon>Bacteria</taxon>
        <taxon>Bacillati</taxon>
        <taxon>Bacillota</taxon>
        <taxon>Clostridia</taxon>
        <taxon>Candidatus Merdicola</taxon>
    </lineage>
</organism>
<dbReference type="InterPro" id="IPR037523">
    <property type="entry name" value="VOC_core"/>
</dbReference>
<proteinExistence type="predicted"/>
<name>A0A9D1LZM8_9FIRM</name>
<comment type="caution">
    <text evidence="2">The sequence shown here is derived from an EMBL/GenBank/DDBJ whole genome shotgun (WGS) entry which is preliminary data.</text>
</comment>
<dbReference type="InterPro" id="IPR004360">
    <property type="entry name" value="Glyas_Fos-R_dOase_dom"/>
</dbReference>
<evidence type="ECO:0000259" key="1">
    <source>
        <dbReference type="PROSITE" id="PS51819"/>
    </source>
</evidence>